<evidence type="ECO:0000313" key="3">
    <source>
        <dbReference type="Proteomes" id="UP000831859"/>
    </source>
</evidence>
<dbReference type="EMBL" id="CP093362">
    <property type="protein sequence ID" value="UQS85219.1"/>
    <property type="molecule type" value="Genomic_DNA"/>
</dbReference>
<keyword evidence="3" id="KW-1185">Reference proteome</keyword>
<dbReference type="Pfam" id="PF06265">
    <property type="entry name" value="YutD-like"/>
    <property type="match status" value="1"/>
</dbReference>
<evidence type="ECO:0000313" key="2">
    <source>
        <dbReference type="EMBL" id="UQS85219.1"/>
    </source>
</evidence>
<proteinExistence type="predicted"/>
<dbReference type="InterPro" id="IPR038141">
    <property type="entry name" value="YutD-like_sf"/>
</dbReference>
<feature type="compositionally biased region" description="Basic residues" evidence="1">
    <location>
        <begin position="148"/>
        <end position="160"/>
    </location>
</feature>
<feature type="compositionally biased region" description="Basic and acidic residues" evidence="1">
    <location>
        <begin position="162"/>
        <end position="178"/>
    </location>
</feature>
<dbReference type="Proteomes" id="UP000831859">
    <property type="component" value="Chromosome"/>
</dbReference>
<dbReference type="RefSeq" id="WP_249511197.1">
    <property type="nucleotide sequence ID" value="NZ_CP093362.1"/>
</dbReference>
<sequence>MDRKTIEEKVEELRNKKRPLAKISQENEHKLLINGHDYEIITNIDNCFDLELFKQQYNPIFSRYNYIVGDYGYGILRLKGFFNDESSVNPQFQFSSIEDYIYEYANIGAKYFVIHNLEAHNNFNNKGNRTSFRKRKNRRHGFEEKITKQKRPINKRKNMKITKSDGKGKRHFIIKEGN</sequence>
<evidence type="ECO:0000256" key="1">
    <source>
        <dbReference type="SAM" id="MobiDB-lite"/>
    </source>
</evidence>
<accession>A0ABY4PHE3</accession>
<name>A0ABY4PHE3_9LACO</name>
<dbReference type="Gene3D" id="3.50.4.20">
    <property type="match status" value="1"/>
</dbReference>
<reference evidence="2 3" key="1">
    <citation type="journal article" date="2022" name="Int. J. Syst. Evol. Microbiol.">
        <title>Apilactobacillus apisilvae sp. nov., Nicolia spurrieriana gen. nov. sp. nov., Bombilactobacillus folatiphilus sp. nov. and Bombilactobacillus thymidiniphilus sp. nov., four new lactic acid bacterial isolates from stingless bees Tetragonula carbonaria and Austroplebeia australis.</title>
        <authorList>
            <person name="Oliphant S.A."/>
            <person name="Watson-Haigh N.S."/>
            <person name="Sumby K.M."/>
            <person name="Gardner J."/>
            <person name="Groom S."/>
            <person name="Jiranek V."/>
        </authorList>
    </citation>
    <scope>NUCLEOTIDE SEQUENCE [LARGE SCALE GENOMIC DNA]</scope>
    <source>
        <strain evidence="2 3">SG5_A10</strain>
    </source>
</reference>
<gene>
    <name evidence="2" type="ORF">MOO46_01045</name>
</gene>
<organism evidence="2 3">
    <name type="scientific">Apilactobacillus apisilvae</name>
    <dbReference type="NCBI Taxonomy" id="2923364"/>
    <lineage>
        <taxon>Bacteria</taxon>
        <taxon>Bacillati</taxon>
        <taxon>Bacillota</taxon>
        <taxon>Bacilli</taxon>
        <taxon>Lactobacillales</taxon>
        <taxon>Lactobacillaceae</taxon>
        <taxon>Apilactobacillus</taxon>
    </lineage>
</organism>
<protein>
    <submittedName>
        <fullName evidence="2">YutD family protein</fullName>
    </submittedName>
</protein>
<dbReference type="InterPro" id="IPR009370">
    <property type="entry name" value="YutD-like"/>
</dbReference>
<feature type="region of interest" description="Disordered" evidence="1">
    <location>
        <begin position="125"/>
        <end position="178"/>
    </location>
</feature>